<keyword evidence="5 10" id="KW-0472">Membrane</keyword>
<evidence type="ECO:0000256" key="2">
    <source>
        <dbReference type="ARBA" id="ARBA00022475"/>
    </source>
</evidence>
<keyword evidence="3" id="KW-0336">GPI-anchor</keyword>
<keyword evidence="2" id="KW-1003">Cell membrane</keyword>
<keyword evidence="10" id="KW-0812">Transmembrane</keyword>
<reference evidence="14" key="1">
    <citation type="journal article" date="2014" name="Science">
        <title>Nonhuman genetics. Genomic basis for the convergent evolution of electric organs.</title>
        <authorList>
            <person name="Gallant J.R."/>
            <person name="Traeger L.L."/>
            <person name="Volkening J.D."/>
            <person name="Moffett H."/>
            <person name="Chen P.H."/>
            <person name="Novina C.D."/>
            <person name="Phillips G.N.Jr."/>
            <person name="Anand R."/>
            <person name="Wells G.B."/>
            <person name="Pinch M."/>
            <person name="Guth R."/>
            <person name="Unguez G.A."/>
            <person name="Albert J.S."/>
            <person name="Zakon H.H."/>
            <person name="Samanta M.P."/>
            <person name="Sussman M.R."/>
        </authorList>
    </citation>
    <scope>NUCLEOTIDE SEQUENCE [LARGE SCALE GENOMIC DNA]</scope>
</reference>
<dbReference type="PANTHER" id="PTHR47613:SF1">
    <property type="entry name" value="SPERM ACROSOME MEMBRANE-ASSOCIATED PROTEIN 4"/>
    <property type="match status" value="1"/>
</dbReference>
<evidence type="ECO:0000256" key="4">
    <source>
        <dbReference type="ARBA" id="ARBA00022729"/>
    </source>
</evidence>
<keyword evidence="8" id="KW-0449">Lipoprotein</keyword>
<dbReference type="Ensembl" id="ENSEEET00000022143.2">
    <property type="protein sequence ID" value="ENSEEEP00000021899.2"/>
    <property type="gene ID" value="ENSEEEG00000010643.2"/>
</dbReference>
<reference evidence="14" key="2">
    <citation type="journal article" date="2017" name="Sci. Adv.">
        <title>A tail of two voltages: Proteomic comparison of the three electric organs of the electric eel.</title>
        <authorList>
            <person name="Traeger L.L."/>
            <person name="Sabat G."/>
            <person name="Barrett-Wilt G.A."/>
            <person name="Wells G.B."/>
            <person name="Sussman M.R."/>
        </authorList>
    </citation>
    <scope>NUCLEOTIDE SEQUENCE [LARGE SCALE GENOMIC DNA]</scope>
</reference>
<evidence type="ECO:0000256" key="11">
    <source>
        <dbReference type="SAM" id="SignalP"/>
    </source>
</evidence>
<dbReference type="Gene3D" id="2.10.60.10">
    <property type="entry name" value="CD59"/>
    <property type="match status" value="1"/>
</dbReference>
<protein>
    <recommendedName>
        <fullName evidence="12">UPAR/Ly6 domain-containing protein</fullName>
    </recommendedName>
</protein>
<dbReference type="GeneTree" id="ENSGT01120000274106"/>
<reference evidence="13" key="5">
    <citation type="submission" date="2025-09" db="UniProtKB">
        <authorList>
            <consortium name="Ensembl"/>
        </authorList>
    </citation>
    <scope>IDENTIFICATION</scope>
</reference>
<evidence type="ECO:0000256" key="3">
    <source>
        <dbReference type="ARBA" id="ARBA00022622"/>
    </source>
</evidence>
<evidence type="ECO:0000259" key="12">
    <source>
        <dbReference type="Pfam" id="PF00021"/>
    </source>
</evidence>
<name>A0A4W4FCQ8_ELEEL</name>
<keyword evidence="6" id="KW-1015">Disulfide bond</keyword>
<dbReference type="InterPro" id="IPR045860">
    <property type="entry name" value="Snake_toxin-like_sf"/>
</dbReference>
<accession>A0A4W4FCQ8</accession>
<keyword evidence="14" id="KW-1185">Reference proteome</keyword>
<sequence length="130" mass="14278">AGCLLLTPYAFCLCLLLLPGLNCGNLLCYYCPLQLANKPCKRAFTECAPREQCFIGNGHYGRYSSAFTKGCTSEDKCLGKERQVIQGSNITLSYACCTYDFCNSSQHCVCNHGLLAVFVIVVTLFCGWSN</sequence>
<evidence type="ECO:0000256" key="5">
    <source>
        <dbReference type="ARBA" id="ARBA00023136"/>
    </source>
</evidence>
<reference evidence="13" key="3">
    <citation type="submission" date="2020-05" db="EMBL/GenBank/DDBJ databases">
        <title>Electrophorus electricus (electric eel) genome, fEleEle1, primary haplotype.</title>
        <authorList>
            <person name="Myers G."/>
            <person name="Meyer A."/>
            <person name="Fedrigo O."/>
            <person name="Formenti G."/>
            <person name="Rhie A."/>
            <person name="Tracey A."/>
            <person name="Sims Y."/>
            <person name="Jarvis E.D."/>
        </authorList>
    </citation>
    <scope>NUCLEOTIDE SEQUENCE [LARGE SCALE GENOMIC DNA]</scope>
</reference>
<feature type="signal peptide" evidence="11">
    <location>
        <begin position="1"/>
        <end position="23"/>
    </location>
</feature>
<keyword evidence="4 11" id="KW-0732">Signal</keyword>
<dbReference type="GO" id="GO:0005886">
    <property type="term" value="C:plasma membrane"/>
    <property type="evidence" value="ECO:0007669"/>
    <property type="project" value="UniProtKB-SubCell"/>
</dbReference>
<keyword evidence="10" id="KW-1133">Transmembrane helix</keyword>
<dbReference type="SUPFAM" id="SSF57302">
    <property type="entry name" value="Snake toxin-like"/>
    <property type="match status" value="1"/>
</dbReference>
<evidence type="ECO:0000256" key="10">
    <source>
        <dbReference type="SAM" id="Phobius"/>
    </source>
</evidence>
<dbReference type="AlphaFoldDB" id="A0A4W4FCQ8"/>
<comment type="subcellular location">
    <subcellularLocation>
        <location evidence="1">Cell membrane</location>
        <topology evidence="1">Lipid-anchor</topology>
        <topology evidence="1">GPI-anchor</topology>
    </subcellularLocation>
</comment>
<reference evidence="13" key="4">
    <citation type="submission" date="2025-08" db="UniProtKB">
        <authorList>
            <consortium name="Ensembl"/>
        </authorList>
    </citation>
    <scope>IDENTIFICATION</scope>
</reference>
<dbReference type="OMA" id="CCDWPYC"/>
<feature type="transmembrane region" description="Helical" evidence="10">
    <location>
        <begin position="112"/>
        <end position="129"/>
    </location>
</feature>
<evidence type="ECO:0000256" key="1">
    <source>
        <dbReference type="ARBA" id="ARBA00004609"/>
    </source>
</evidence>
<evidence type="ECO:0000256" key="6">
    <source>
        <dbReference type="ARBA" id="ARBA00023157"/>
    </source>
</evidence>
<evidence type="ECO:0000313" key="13">
    <source>
        <dbReference type="Ensembl" id="ENSEEEP00000021899.2"/>
    </source>
</evidence>
<dbReference type="InterPro" id="IPR016054">
    <property type="entry name" value="LY6_UPA_recep-like"/>
</dbReference>
<proteinExistence type="inferred from homology"/>
<evidence type="ECO:0000256" key="8">
    <source>
        <dbReference type="ARBA" id="ARBA00023288"/>
    </source>
</evidence>
<keyword evidence="7" id="KW-0325">Glycoprotein</keyword>
<dbReference type="PANTHER" id="PTHR47613">
    <property type="entry name" value="SPERM ACROSOME MEMBRANE-ASSOCIATED PROTEIN 4"/>
    <property type="match status" value="1"/>
</dbReference>
<organism evidence="13 14">
    <name type="scientific">Electrophorus electricus</name>
    <name type="common">Electric eel</name>
    <name type="synonym">Gymnotus electricus</name>
    <dbReference type="NCBI Taxonomy" id="8005"/>
    <lineage>
        <taxon>Eukaryota</taxon>
        <taxon>Metazoa</taxon>
        <taxon>Chordata</taxon>
        <taxon>Craniata</taxon>
        <taxon>Vertebrata</taxon>
        <taxon>Euteleostomi</taxon>
        <taxon>Actinopterygii</taxon>
        <taxon>Neopterygii</taxon>
        <taxon>Teleostei</taxon>
        <taxon>Ostariophysi</taxon>
        <taxon>Gymnotiformes</taxon>
        <taxon>Gymnotoidei</taxon>
        <taxon>Gymnotidae</taxon>
        <taxon>Electrophorus</taxon>
    </lineage>
</organism>
<evidence type="ECO:0000313" key="14">
    <source>
        <dbReference type="Proteomes" id="UP000314983"/>
    </source>
</evidence>
<comment type="similarity">
    <text evidence="9">Belongs to the SPACA4/bouncer family.</text>
</comment>
<dbReference type="GO" id="GO:0035036">
    <property type="term" value="P:sperm-egg recognition"/>
    <property type="evidence" value="ECO:0007669"/>
    <property type="project" value="TreeGrafter"/>
</dbReference>
<dbReference type="InterPro" id="IPR046354">
    <property type="entry name" value="SPACA4/Bouncer"/>
</dbReference>
<evidence type="ECO:0000256" key="9">
    <source>
        <dbReference type="ARBA" id="ARBA00029446"/>
    </source>
</evidence>
<dbReference type="GO" id="GO:0098552">
    <property type="term" value="C:side of membrane"/>
    <property type="evidence" value="ECO:0007669"/>
    <property type="project" value="UniProtKB-KW"/>
</dbReference>
<feature type="chain" id="PRO_5044343070" description="UPAR/Ly6 domain-containing protein" evidence="11">
    <location>
        <begin position="24"/>
        <end position="130"/>
    </location>
</feature>
<feature type="domain" description="UPAR/Ly6" evidence="12">
    <location>
        <begin position="25"/>
        <end position="104"/>
    </location>
</feature>
<dbReference type="Pfam" id="PF00021">
    <property type="entry name" value="UPAR_LY6"/>
    <property type="match status" value="1"/>
</dbReference>
<evidence type="ECO:0000256" key="7">
    <source>
        <dbReference type="ARBA" id="ARBA00023180"/>
    </source>
</evidence>
<dbReference type="Proteomes" id="UP000314983">
    <property type="component" value="Chromosome 4"/>
</dbReference>